<dbReference type="AlphaFoldDB" id="A0AAD1SSR8"/>
<dbReference type="EMBL" id="OW240919">
    <property type="protein sequence ID" value="CAH2310939.1"/>
    <property type="molecule type" value="Genomic_DNA"/>
</dbReference>
<evidence type="ECO:0000256" key="1">
    <source>
        <dbReference type="SAM" id="MobiDB-lite"/>
    </source>
</evidence>
<protein>
    <submittedName>
        <fullName evidence="2">Uncharacterized protein</fullName>
    </submittedName>
</protein>
<reference evidence="2" key="1">
    <citation type="submission" date="2022-03" db="EMBL/GenBank/DDBJ databases">
        <authorList>
            <person name="Alioto T."/>
            <person name="Alioto T."/>
            <person name="Gomez Garrido J."/>
        </authorList>
    </citation>
    <scope>NUCLEOTIDE SEQUENCE</scope>
</reference>
<proteinExistence type="predicted"/>
<evidence type="ECO:0000313" key="3">
    <source>
        <dbReference type="Proteomes" id="UP001295444"/>
    </source>
</evidence>
<feature type="region of interest" description="Disordered" evidence="1">
    <location>
        <begin position="119"/>
        <end position="149"/>
    </location>
</feature>
<feature type="compositionally biased region" description="Basic and acidic residues" evidence="1">
    <location>
        <begin position="122"/>
        <end position="141"/>
    </location>
</feature>
<dbReference type="Proteomes" id="UP001295444">
    <property type="component" value="Chromosome 08"/>
</dbReference>
<organism evidence="2 3">
    <name type="scientific">Pelobates cultripes</name>
    <name type="common">Western spadefoot toad</name>
    <dbReference type="NCBI Taxonomy" id="61616"/>
    <lineage>
        <taxon>Eukaryota</taxon>
        <taxon>Metazoa</taxon>
        <taxon>Chordata</taxon>
        <taxon>Craniata</taxon>
        <taxon>Vertebrata</taxon>
        <taxon>Euteleostomi</taxon>
        <taxon>Amphibia</taxon>
        <taxon>Batrachia</taxon>
        <taxon>Anura</taxon>
        <taxon>Pelobatoidea</taxon>
        <taxon>Pelobatidae</taxon>
        <taxon>Pelobates</taxon>
    </lineage>
</organism>
<evidence type="ECO:0000313" key="2">
    <source>
        <dbReference type="EMBL" id="CAH2310939.1"/>
    </source>
</evidence>
<accession>A0AAD1SSR8</accession>
<name>A0AAD1SSR8_PELCU</name>
<sequence>MGSDGKPTLYKPRPLLHLMDSQTCKTEMLGPAAYHQALNIHMGYLQGKTMLSASMGTSSPNQNTTPLQWHVPTPQMGRQRHHTHVSPLHARRPETLPRPPNRIYTPIKLHVLIPSIKGLTAKQHDPQQKTDFTDHSDEVRNALHGSITP</sequence>
<gene>
    <name evidence="2" type="ORF">PECUL_23A025242</name>
</gene>
<keyword evidence="3" id="KW-1185">Reference proteome</keyword>